<gene>
    <name evidence="2" type="ORF">AN477_11860</name>
</gene>
<accession>A0A0P9D1U9</accession>
<sequence length="92" mass="10543">MRNLIAWVILLVVFVIAGEGLNLFRIHIVDWLAYGHVTDGIISILGLILAFLGTAFLGGYVYYRDKKRGKLKREGWRGRPVSRKQKSVRRES</sequence>
<keyword evidence="1" id="KW-0812">Transmembrane</keyword>
<comment type="caution">
    <text evidence="2">The sequence shown here is derived from an EMBL/GenBank/DDBJ whole genome shotgun (WGS) entry which is preliminary data.</text>
</comment>
<keyword evidence="1" id="KW-0472">Membrane</keyword>
<dbReference type="AlphaFoldDB" id="A0A0P9D1U9"/>
<reference evidence="2 3" key="1">
    <citation type="submission" date="2015-09" db="EMBL/GenBank/DDBJ databases">
        <title>Draft genome sequence of Alicyclobacillus ferrooxydans DSM 22381.</title>
        <authorList>
            <person name="Hemp J."/>
        </authorList>
    </citation>
    <scope>NUCLEOTIDE SEQUENCE [LARGE SCALE GENOMIC DNA]</scope>
    <source>
        <strain evidence="2 3">TC-34</strain>
    </source>
</reference>
<dbReference type="Proteomes" id="UP000050482">
    <property type="component" value="Unassembled WGS sequence"/>
</dbReference>
<evidence type="ECO:0000313" key="2">
    <source>
        <dbReference type="EMBL" id="KPV43504.1"/>
    </source>
</evidence>
<dbReference type="EMBL" id="LJCO01000048">
    <property type="protein sequence ID" value="KPV43504.1"/>
    <property type="molecule type" value="Genomic_DNA"/>
</dbReference>
<name>A0A0P9D1U9_9BACL</name>
<evidence type="ECO:0000313" key="3">
    <source>
        <dbReference type="Proteomes" id="UP000050482"/>
    </source>
</evidence>
<protein>
    <recommendedName>
        <fullName evidence="4">DUF2627 domain-containing protein</fullName>
    </recommendedName>
</protein>
<dbReference type="InterPro" id="IPR020138">
    <property type="entry name" value="Uncharacterised_YqzF"/>
</dbReference>
<feature type="transmembrane region" description="Helical" evidence="1">
    <location>
        <begin position="41"/>
        <end position="63"/>
    </location>
</feature>
<dbReference type="RefSeq" id="WP_054969372.1">
    <property type="nucleotide sequence ID" value="NZ_LJCO01000048.1"/>
</dbReference>
<dbReference type="PATRIC" id="fig|471514.4.peg.751"/>
<evidence type="ECO:0000256" key="1">
    <source>
        <dbReference type="SAM" id="Phobius"/>
    </source>
</evidence>
<organism evidence="2 3">
    <name type="scientific">Alicyclobacillus ferrooxydans</name>
    <dbReference type="NCBI Taxonomy" id="471514"/>
    <lineage>
        <taxon>Bacteria</taxon>
        <taxon>Bacillati</taxon>
        <taxon>Bacillota</taxon>
        <taxon>Bacilli</taxon>
        <taxon>Bacillales</taxon>
        <taxon>Alicyclobacillaceae</taxon>
        <taxon>Alicyclobacillus</taxon>
    </lineage>
</organism>
<evidence type="ECO:0008006" key="4">
    <source>
        <dbReference type="Google" id="ProtNLM"/>
    </source>
</evidence>
<dbReference type="Pfam" id="PF11118">
    <property type="entry name" value="DUF2627"/>
    <property type="match status" value="1"/>
</dbReference>
<proteinExistence type="predicted"/>
<keyword evidence="3" id="KW-1185">Reference proteome</keyword>
<keyword evidence="1" id="KW-1133">Transmembrane helix</keyword>